<name>A0A0D5CN21_9MICO</name>
<dbReference type="Proteomes" id="UP000266634">
    <property type="component" value="Unassembled WGS sequence"/>
</dbReference>
<organism evidence="1 3">
    <name type="scientific">Clavibacter michiganensis subsp. insidiosus</name>
    <dbReference type="NCBI Taxonomy" id="33014"/>
    <lineage>
        <taxon>Bacteria</taxon>
        <taxon>Bacillati</taxon>
        <taxon>Actinomycetota</taxon>
        <taxon>Actinomycetes</taxon>
        <taxon>Micrococcales</taxon>
        <taxon>Microbacteriaceae</taxon>
        <taxon>Clavibacter</taxon>
    </lineage>
</organism>
<evidence type="ECO:0000313" key="2">
    <source>
        <dbReference type="EMBL" id="RIJ44971.1"/>
    </source>
</evidence>
<gene>
    <name evidence="2" type="ORF">DZF93_00735</name>
    <name evidence="1" type="ORF">VO01_15650</name>
</gene>
<reference evidence="1 3" key="1">
    <citation type="journal article" date="2015" name="Genome Announc.">
        <title>Complete Genome Sequence of Clavibacter michiganensis subsp. insidiosus R1-1 Using PacBio Single-Molecule Real-Time Technology.</title>
        <authorList>
            <person name="Lu Y."/>
            <person name="Samac D.A."/>
            <person name="Glazebrook J."/>
            <person name="Ishimaru C.A."/>
        </authorList>
    </citation>
    <scope>NUCLEOTIDE SEQUENCE [LARGE SCALE GENOMIC DNA]</scope>
    <source>
        <strain evidence="1 3">R1-1</strain>
        <plasmid evidence="1 3">pCI2</plasmid>
    </source>
</reference>
<evidence type="ECO:0000313" key="3">
    <source>
        <dbReference type="Proteomes" id="UP000032604"/>
    </source>
</evidence>
<dbReference type="EMBL" id="CP011045">
    <property type="protein sequence ID" value="AJW80677.1"/>
    <property type="molecule type" value="Genomic_DNA"/>
</dbReference>
<dbReference type="Proteomes" id="UP000032604">
    <property type="component" value="Plasmid pCI2"/>
</dbReference>
<protein>
    <submittedName>
        <fullName evidence="1">Uncharacterized protein</fullName>
    </submittedName>
</protein>
<reference evidence="2 4" key="2">
    <citation type="submission" date="2018-08" db="EMBL/GenBank/DDBJ databases">
        <title>Genome Sequence of Clavibacter michiganensis Subspecies type strains, and the Atypical Peach-Colored Strains Isolated from Tomato.</title>
        <authorList>
            <person name="Osdaghi E."/>
            <person name="Portier P."/>
            <person name="Briand M."/>
            <person name="Jacques M.-A."/>
        </authorList>
    </citation>
    <scope>NUCLEOTIDE SEQUENCE [LARGE SCALE GENOMIC DNA]</scope>
    <source>
        <strain evidence="2 4">CFBP 6488</strain>
    </source>
</reference>
<accession>A0A0D5CN21</accession>
<evidence type="ECO:0000313" key="1">
    <source>
        <dbReference type="EMBL" id="AJW80677.1"/>
    </source>
</evidence>
<sequence length="82" mass="9008">MVSMAGIGRAITATAEYVQDVADAYRRARLERDEAIVASVAVLGQKGAAEAAGLSRRRVRQLVDDAERRRLVDEDDGVQEHR</sequence>
<keyword evidence="1" id="KW-0614">Plasmid</keyword>
<dbReference type="KEGG" id="cmh:VO01_15650"/>
<proteinExistence type="predicted"/>
<geneLocation type="plasmid" evidence="1 3">
    <name>pCI2</name>
</geneLocation>
<dbReference type="EMBL" id="QWEA01000007">
    <property type="protein sequence ID" value="RIJ44971.1"/>
    <property type="molecule type" value="Genomic_DNA"/>
</dbReference>
<evidence type="ECO:0000313" key="4">
    <source>
        <dbReference type="Proteomes" id="UP000266634"/>
    </source>
</evidence>
<dbReference type="HOGENOM" id="CLU_2567695_0_0_11"/>
<dbReference type="AlphaFoldDB" id="A0A0D5CN21"/>
<dbReference type="PATRIC" id="fig|33014.5.peg.3230"/>